<reference evidence="3" key="1">
    <citation type="submission" date="2020-11" db="EMBL/GenBank/DDBJ databases">
        <authorList>
            <person name="Tran Van P."/>
        </authorList>
    </citation>
    <scope>NUCLEOTIDE SEQUENCE</scope>
</reference>
<dbReference type="NCBIfam" id="NF005559">
    <property type="entry name" value="PRK07231.1"/>
    <property type="match status" value="1"/>
</dbReference>
<dbReference type="InterPro" id="IPR002347">
    <property type="entry name" value="SDR_fam"/>
</dbReference>
<evidence type="ECO:0000256" key="1">
    <source>
        <dbReference type="ARBA" id="ARBA00023002"/>
    </source>
</evidence>
<evidence type="ECO:0000313" key="3">
    <source>
        <dbReference type="EMBL" id="CAD7634245.1"/>
    </source>
</evidence>
<dbReference type="Pfam" id="PF00106">
    <property type="entry name" value="adh_short"/>
    <property type="match status" value="1"/>
</dbReference>
<dbReference type="PANTHER" id="PTHR43975:SF2">
    <property type="entry name" value="EG:BACR7A4.14 PROTEIN-RELATED"/>
    <property type="match status" value="1"/>
</dbReference>
<name>A0A7R9L3D6_9ACAR</name>
<dbReference type="Proteomes" id="UP000759131">
    <property type="component" value="Unassembled WGS sequence"/>
</dbReference>
<dbReference type="Pfam" id="PF13561">
    <property type="entry name" value="adh_short_C2"/>
    <property type="match status" value="1"/>
</dbReference>
<dbReference type="InterPro" id="IPR020904">
    <property type="entry name" value="Sc_DH/Rdtase_CS"/>
</dbReference>
<evidence type="ECO:0000313" key="4">
    <source>
        <dbReference type="Proteomes" id="UP000759131"/>
    </source>
</evidence>
<dbReference type="AlphaFoldDB" id="A0A7R9L3D6"/>
<dbReference type="OrthoDB" id="294295at2759"/>
<dbReference type="PRINTS" id="PR00080">
    <property type="entry name" value="SDRFAMILY"/>
</dbReference>
<dbReference type="EMBL" id="CAJPIZ010014251">
    <property type="protein sequence ID" value="CAG2114675.1"/>
    <property type="molecule type" value="Genomic_DNA"/>
</dbReference>
<dbReference type="InterPro" id="IPR036291">
    <property type="entry name" value="NAD(P)-bd_dom_sf"/>
</dbReference>
<keyword evidence="1" id="KW-0560">Oxidoreductase</keyword>
<comment type="similarity">
    <text evidence="2">Belongs to the short-chain dehydrogenases/reductases (SDR) family.</text>
</comment>
<dbReference type="FunFam" id="3.40.50.720:FF:000084">
    <property type="entry name" value="Short-chain dehydrogenase reductase"/>
    <property type="match status" value="1"/>
</dbReference>
<keyword evidence="4" id="KW-1185">Reference proteome</keyword>
<protein>
    <submittedName>
        <fullName evidence="3">Uncharacterized protein</fullName>
    </submittedName>
</protein>
<dbReference type="PROSITE" id="PS00061">
    <property type="entry name" value="ADH_SHORT"/>
    <property type="match status" value="1"/>
</dbReference>
<gene>
    <name evidence="3" type="ORF">OSB1V03_LOCUS14641</name>
</gene>
<sequence>MYCLFCSKPKIEKNARDFTGKVVLVTGSSSGIGEGIVKLFSALGANVVVTGRKADRVNRVAQEAQQLSPKKLKPLAIVADVTKNGDLNNLLNQTIKTFGKLDVLVNSAGLGIFSPVKDPNFMKVFDTLIKVNLRAYLKLTHLAVPYLEATNGTIISISAVMGMVPMKYSTAYAISKAGGDIMTRTLALELGPRIRVNAINPGVTATNFDQNSGLDEKTVDMFRQQILKRIPMGRIGQPLDVANAAAFLASKDAQYITGANLVVDGGMFWLTKILFIKTDRNVFMNARNGRDFTGKVVLVTGSSSGIGEGIVKLFSALGANVVITGRKADRVNRVAQEAQQLSPKKLQLLWPM</sequence>
<proteinExistence type="inferred from homology"/>
<evidence type="ECO:0000256" key="2">
    <source>
        <dbReference type="RuleBase" id="RU000363"/>
    </source>
</evidence>
<dbReference type="SUPFAM" id="SSF51735">
    <property type="entry name" value="NAD(P)-binding Rossmann-fold domains"/>
    <property type="match status" value="2"/>
</dbReference>
<accession>A0A7R9L3D6</accession>
<dbReference type="GO" id="GO:0016491">
    <property type="term" value="F:oxidoreductase activity"/>
    <property type="evidence" value="ECO:0007669"/>
    <property type="project" value="UniProtKB-KW"/>
</dbReference>
<organism evidence="3">
    <name type="scientific">Medioppia subpectinata</name>
    <dbReference type="NCBI Taxonomy" id="1979941"/>
    <lineage>
        <taxon>Eukaryota</taxon>
        <taxon>Metazoa</taxon>
        <taxon>Ecdysozoa</taxon>
        <taxon>Arthropoda</taxon>
        <taxon>Chelicerata</taxon>
        <taxon>Arachnida</taxon>
        <taxon>Acari</taxon>
        <taxon>Acariformes</taxon>
        <taxon>Sarcoptiformes</taxon>
        <taxon>Oribatida</taxon>
        <taxon>Brachypylina</taxon>
        <taxon>Oppioidea</taxon>
        <taxon>Oppiidae</taxon>
        <taxon>Medioppia</taxon>
    </lineage>
</organism>
<dbReference type="PANTHER" id="PTHR43975">
    <property type="entry name" value="ZGC:101858"/>
    <property type="match status" value="1"/>
</dbReference>
<dbReference type="PRINTS" id="PR00081">
    <property type="entry name" value="GDHRDH"/>
</dbReference>
<dbReference type="EMBL" id="OC868826">
    <property type="protein sequence ID" value="CAD7634245.1"/>
    <property type="molecule type" value="Genomic_DNA"/>
</dbReference>
<dbReference type="Gene3D" id="3.40.50.720">
    <property type="entry name" value="NAD(P)-binding Rossmann-like Domain"/>
    <property type="match status" value="2"/>
</dbReference>